<gene>
    <name evidence="2" type="ORF">Cvel_20168</name>
</gene>
<dbReference type="EMBL" id="CDMZ01000874">
    <property type="protein sequence ID" value="CEM23099.1"/>
    <property type="molecule type" value="Genomic_DNA"/>
</dbReference>
<dbReference type="AlphaFoldDB" id="A0A0G4G4T1"/>
<name>A0A0G4G4T1_9ALVE</name>
<dbReference type="VEuPathDB" id="CryptoDB:Cvel_20168"/>
<evidence type="ECO:0000256" key="1">
    <source>
        <dbReference type="SAM" id="MobiDB-lite"/>
    </source>
</evidence>
<reference evidence="2" key="1">
    <citation type="submission" date="2014-11" db="EMBL/GenBank/DDBJ databases">
        <authorList>
            <person name="Otto D Thomas"/>
            <person name="Naeem Raeece"/>
        </authorList>
    </citation>
    <scope>NUCLEOTIDE SEQUENCE</scope>
</reference>
<evidence type="ECO:0000313" key="2">
    <source>
        <dbReference type="EMBL" id="CEM23099.1"/>
    </source>
</evidence>
<accession>A0A0G4G4T1</accession>
<feature type="region of interest" description="Disordered" evidence="1">
    <location>
        <begin position="198"/>
        <end position="241"/>
    </location>
</feature>
<proteinExistence type="predicted"/>
<organism evidence="2">
    <name type="scientific">Chromera velia CCMP2878</name>
    <dbReference type="NCBI Taxonomy" id="1169474"/>
    <lineage>
        <taxon>Eukaryota</taxon>
        <taxon>Sar</taxon>
        <taxon>Alveolata</taxon>
        <taxon>Colpodellida</taxon>
        <taxon>Chromeraceae</taxon>
        <taxon>Chromera</taxon>
    </lineage>
</organism>
<feature type="region of interest" description="Disordered" evidence="1">
    <location>
        <begin position="39"/>
        <end position="88"/>
    </location>
</feature>
<sequence>MRQVYEQQLKKAEEGEKQAIATQIVSLGLVTAQQAQAEQLAGLPQPKWKRGETTEMGSEAAASSSSSSSRGRPLAGLDVPPPGFANDNLEHGDVIEVQYKSSSGIDQSGKLKAWVAPQTKLPIEDAEEGSQEAGGILQIRWMEGTVNGKNMATYQDCDNRALLALWLSFGRIRCLFRTEGISGDSGCLNCVKRLGEQEGRQTDPPVGETASEESRDVRYLPPSVGKGGKRGELHQQTQHPS</sequence>
<feature type="compositionally biased region" description="Low complexity" evidence="1">
    <location>
        <begin position="58"/>
        <end position="69"/>
    </location>
</feature>
<protein>
    <submittedName>
        <fullName evidence="2">Uncharacterized protein</fullName>
    </submittedName>
</protein>